<reference evidence="1 2" key="1">
    <citation type="submission" date="2018-02" db="EMBL/GenBank/DDBJ databases">
        <title>Genomic Encyclopedia of Archaeal and Bacterial Type Strains, Phase II (KMG-II): from individual species to whole genera.</title>
        <authorList>
            <person name="Goeker M."/>
        </authorList>
    </citation>
    <scope>NUCLEOTIDE SEQUENCE [LARGE SCALE GENOMIC DNA]</scope>
    <source>
        <strain evidence="1 2">DSM 29526</strain>
    </source>
</reference>
<dbReference type="Proteomes" id="UP000237662">
    <property type="component" value="Unassembled WGS sequence"/>
</dbReference>
<dbReference type="EMBL" id="PTJC01000006">
    <property type="protein sequence ID" value="PPK86586.1"/>
    <property type="molecule type" value="Genomic_DNA"/>
</dbReference>
<dbReference type="AlphaFoldDB" id="A0A2S6I5Z5"/>
<proteinExistence type="predicted"/>
<sequence length="70" mass="7374">MQLNKLLLQSIALGLTVGLAPSCSEETKMELDPDDCVEGCTDNCVGECVNATPEAYWPDYGDSCPACGMG</sequence>
<comment type="caution">
    <text evidence="1">The sequence shown here is derived from an EMBL/GenBank/DDBJ whole genome shotgun (WGS) entry which is preliminary data.</text>
</comment>
<dbReference type="RefSeq" id="WP_146088848.1">
    <property type="nucleotide sequence ID" value="NZ_PTJC01000006.1"/>
</dbReference>
<name>A0A2S6I5Z5_9BACT</name>
<protein>
    <submittedName>
        <fullName evidence="1">Uncharacterized protein</fullName>
    </submittedName>
</protein>
<keyword evidence="2" id="KW-1185">Reference proteome</keyword>
<accession>A0A2S6I5Z5</accession>
<gene>
    <name evidence="1" type="ORF">CLV84_3521</name>
</gene>
<evidence type="ECO:0000313" key="1">
    <source>
        <dbReference type="EMBL" id="PPK86586.1"/>
    </source>
</evidence>
<organism evidence="1 2">
    <name type="scientific">Neolewinella xylanilytica</name>
    <dbReference type="NCBI Taxonomy" id="1514080"/>
    <lineage>
        <taxon>Bacteria</taxon>
        <taxon>Pseudomonadati</taxon>
        <taxon>Bacteroidota</taxon>
        <taxon>Saprospiria</taxon>
        <taxon>Saprospirales</taxon>
        <taxon>Lewinellaceae</taxon>
        <taxon>Neolewinella</taxon>
    </lineage>
</organism>
<evidence type="ECO:0000313" key="2">
    <source>
        <dbReference type="Proteomes" id="UP000237662"/>
    </source>
</evidence>